<dbReference type="InterPro" id="IPR036866">
    <property type="entry name" value="RibonucZ/Hydroxyglut_hydro"/>
</dbReference>
<comment type="caution">
    <text evidence="5">The sequence shown here is derived from an EMBL/GenBank/DDBJ whole genome shotgun (WGS) entry which is preliminary data.</text>
</comment>
<keyword evidence="5" id="KW-0378">Hydrolase</keyword>
<comment type="catalytic activity">
    <reaction evidence="3">
        <text>3',5'-cyclic UMP + H2O = UMP + H(+)</text>
        <dbReference type="Rhea" id="RHEA:70575"/>
        <dbReference type="ChEBI" id="CHEBI:15377"/>
        <dbReference type="ChEBI" id="CHEBI:15378"/>
        <dbReference type="ChEBI" id="CHEBI:57865"/>
        <dbReference type="ChEBI" id="CHEBI:184387"/>
    </reaction>
    <physiologicalReaction direction="left-to-right" evidence="3">
        <dbReference type="Rhea" id="RHEA:70576"/>
    </physiologicalReaction>
</comment>
<organism evidence="5 6">
    <name type="scientific">Brevibacillus gelatini</name>
    <dbReference type="NCBI Taxonomy" id="1655277"/>
    <lineage>
        <taxon>Bacteria</taxon>
        <taxon>Bacillati</taxon>
        <taxon>Bacillota</taxon>
        <taxon>Bacilli</taxon>
        <taxon>Bacillales</taxon>
        <taxon>Paenibacillaceae</taxon>
        <taxon>Brevibacillus</taxon>
    </lineage>
</organism>
<evidence type="ECO:0000313" key="6">
    <source>
        <dbReference type="Proteomes" id="UP000268829"/>
    </source>
</evidence>
<comment type="catalytic activity">
    <reaction evidence="1">
        <text>3',5'-cyclic CMP + H2O = CMP + H(+)</text>
        <dbReference type="Rhea" id="RHEA:72675"/>
        <dbReference type="ChEBI" id="CHEBI:15377"/>
        <dbReference type="ChEBI" id="CHEBI:15378"/>
        <dbReference type="ChEBI" id="CHEBI:58003"/>
        <dbReference type="ChEBI" id="CHEBI:60377"/>
    </reaction>
    <physiologicalReaction direction="left-to-right" evidence="1">
        <dbReference type="Rhea" id="RHEA:72676"/>
    </physiologicalReaction>
</comment>
<reference evidence="5 6" key="1">
    <citation type="submission" date="2018-10" db="EMBL/GenBank/DDBJ databases">
        <title>Phylogenomics of Brevibacillus.</title>
        <authorList>
            <person name="Dunlap C."/>
        </authorList>
    </citation>
    <scope>NUCLEOTIDE SEQUENCE [LARGE SCALE GENOMIC DNA]</scope>
    <source>
        <strain evidence="5 6">DSM 100115</strain>
    </source>
</reference>
<proteinExistence type="predicted"/>
<comment type="function">
    <text evidence="2">Counteracts the endogenous Pycsar antiviral defense system. Phosphodiesterase that enables metal-dependent hydrolysis of host cyclic nucleotide Pycsar defense signals such as cCMP and cUMP.</text>
</comment>
<dbReference type="Pfam" id="PF12706">
    <property type="entry name" value="Lactamase_B_2"/>
    <property type="match status" value="1"/>
</dbReference>
<dbReference type="OrthoDB" id="9800940at2"/>
<evidence type="ECO:0000256" key="3">
    <source>
        <dbReference type="ARBA" id="ARBA00048505"/>
    </source>
</evidence>
<evidence type="ECO:0000259" key="4">
    <source>
        <dbReference type="SMART" id="SM00849"/>
    </source>
</evidence>
<keyword evidence="6" id="KW-1185">Reference proteome</keyword>
<name>A0A3M8AV94_9BACL</name>
<dbReference type="SUPFAM" id="SSF56281">
    <property type="entry name" value="Metallo-hydrolase/oxidoreductase"/>
    <property type="match status" value="1"/>
</dbReference>
<dbReference type="CDD" id="cd16279">
    <property type="entry name" value="metallo-hydrolase-like_MBL-fold"/>
    <property type="match status" value="1"/>
</dbReference>
<dbReference type="Gene3D" id="3.60.15.10">
    <property type="entry name" value="Ribonuclease Z/Hydroxyacylglutathione hydrolase-like"/>
    <property type="match status" value="1"/>
</dbReference>
<gene>
    <name evidence="5" type="ORF">EDM57_15610</name>
</gene>
<evidence type="ECO:0000256" key="2">
    <source>
        <dbReference type="ARBA" id="ARBA00034301"/>
    </source>
</evidence>
<dbReference type="PANTHER" id="PTHR42663">
    <property type="entry name" value="HYDROLASE C777.06C-RELATED-RELATED"/>
    <property type="match status" value="1"/>
</dbReference>
<dbReference type="RefSeq" id="WP_122905620.1">
    <property type="nucleotide sequence ID" value="NZ_CP154342.1"/>
</dbReference>
<dbReference type="EMBL" id="RHHS01000037">
    <property type="protein sequence ID" value="RNB55060.1"/>
    <property type="molecule type" value="Genomic_DNA"/>
</dbReference>
<evidence type="ECO:0000256" key="1">
    <source>
        <dbReference type="ARBA" id="ARBA00034221"/>
    </source>
</evidence>
<sequence length="256" mass="29714">MIIKFLGTSDAQGVPRINCNCQVCTVDDGYNWRRRPSVLISYDNKTALLDVSPDFKQQYIMHHNHGLIPDTVLFTHAHNDHIAGLGDYADLCFWNKVNSRIVGSPEVISQLVQRYPYLANRDSIKFFGCKEFTLGEWYIQFVKVNHGHNGYSYGLVFSKKDYRWAYVSDSFNMTEEQLSYFLNLDTLILGTSYWEEKTQKDKRSVYSVTEAFEIKEILKPTKMVLTHLSHDINADIMSKQLPENVFFAFDGMELQF</sequence>
<dbReference type="AlphaFoldDB" id="A0A3M8AV94"/>
<protein>
    <submittedName>
        <fullName evidence="5">MBL fold metallo-hydrolase</fullName>
    </submittedName>
</protein>
<dbReference type="GO" id="GO:0016787">
    <property type="term" value="F:hydrolase activity"/>
    <property type="evidence" value="ECO:0007669"/>
    <property type="project" value="UniProtKB-KW"/>
</dbReference>
<dbReference type="SMART" id="SM00849">
    <property type="entry name" value="Lactamase_B"/>
    <property type="match status" value="1"/>
</dbReference>
<dbReference type="PANTHER" id="PTHR42663:SF6">
    <property type="entry name" value="HYDROLASE C777.06C-RELATED"/>
    <property type="match status" value="1"/>
</dbReference>
<dbReference type="Proteomes" id="UP000268829">
    <property type="component" value="Unassembled WGS sequence"/>
</dbReference>
<dbReference type="InterPro" id="IPR001279">
    <property type="entry name" value="Metallo-B-lactamas"/>
</dbReference>
<evidence type="ECO:0000313" key="5">
    <source>
        <dbReference type="EMBL" id="RNB55060.1"/>
    </source>
</evidence>
<feature type="domain" description="Metallo-beta-lactamase" evidence="4">
    <location>
        <begin position="34"/>
        <end position="227"/>
    </location>
</feature>
<accession>A0A3M8AV94</accession>